<protein>
    <submittedName>
        <fullName evidence="3">Homeobox domain-containing protein</fullName>
    </submittedName>
</protein>
<proteinExistence type="predicted"/>
<dbReference type="WBParaSite" id="maker-unitig_43327-snap-gene-0.1-mRNA-1">
    <property type="protein sequence ID" value="maker-unitig_43327-snap-gene-0.1-mRNA-1"/>
    <property type="gene ID" value="maker-unitig_43327-snap-gene-0.1"/>
</dbReference>
<dbReference type="AlphaFoldDB" id="A0A1I8FPJ1"/>
<feature type="region of interest" description="Disordered" evidence="1">
    <location>
        <begin position="1"/>
        <end position="52"/>
    </location>
</feature>
<keyword evidence="2" id="KW-1185">Reference proteome</keyword>
<organism evidence="2 3">
    <name type="scientific">Macrostomum lignano</name>
    <dbReference type="NCBI Taxonomy" id="282301"/>
    <lineage>
        <taxon>Eukaryota</taxon>
        <taxon>Metazoa</taxon>
        <taxon>Spiralia</taxon>
        <taxon>Lophotrochozoa</taxon>
        <taxon>Platyhelminthes</taxon>
        <taxon>Rhabditophora</taxon>
        <taxon>Macrostomorpha</taxon>
        <taxon>Macrostomida</taxon>
        <taxon>Macrostomidae</taxon>
        <taxon>Macrostomum</taxon>
    </lineage>
</organism>
<evidence type="ECO:0000256" key="1">
    <source>
        <dbReference type="SAM" id="MobiDB-lite"/>
    </source>
</evidence>
<evidence type="ECO:0000313" key="3">
    <source>
        <dbReference type="WBParaSite" id="maker-unitig_43327-snap-gene-0.1-mRNA-1"/>
    </source>
</evidence>
<dbReference type="InterPro" id="IPR009057">
    <property type="entry name" value="Homeodomain-like_sf"/>
</dbReference>
<dbReference type="Proteomes" id="UP000095280">
    <property type="component" value="Unplaced"/>
</dbReference>
<evidence type="ECO:0000313" key="2">
    <source>
        <dbReference type="Proteomes" id="UP000095280"/>
    </source>
</evidence>
<dbReference type="SUPFAM" id="SSF46689">
    <property type="entry name" value="Homeodomain-like"/>
    <property type="match status" value="1"/>
</dbReference>
<reference evidence="3" key="1">
    <citation type="submission" date="2016-11" db="UniProtKB">
        <authorList>
            <consortium name="WormBaseParasite"/>
        </authorList>
    </citation>
    <scope>IDENTIFICATION</scope>
</reference>
<accession>A0A1I8FPJ1</accession>
<feature type="compositionally biased region" description="Basic and acidic residues" evidence="1">
    <location>
        <begin position="17"/>
        <end position="30"/>
    </location>
</feature>
<name>A0A1I8FPJ1_9PLAT</name>
<sequence length="106" mass="12736">QSQLERRCLNSQQSLLTKKEQQRGSPERPDGLTSAVVTLHSRSGSRPFARNRFPDMESTMGVEARRSMGIWFKNRRAKWRKRERYYDSAFKIGAGWRRQRQRQWRH</sequence>